<gene>
    <name evidence="3" type="ORF">PCHDK_000182800</name>
</gene>
<accession>A0A1D3RUV3</accession>
<feature type="compositionally biased region" description="Polar residues" evidence="1">
    <location>
        <begin position="333"/>
        <end position="355"/>
    </location>
</feature>
<keyword evidence="2" id="KW-0812">Transmembrane</keyword>
<dbReference type="Pfam" id="PF06022">
    <property type="entry name" value="Cir_Bir_Yir"/>
    <property type="match status" value="1"/>
</dbReference>
<name>A0A1D3RUV3_PLACE</name>
<feature type="compositionally biased region" description="Low complexity" evidence="1">
    <location>
        <begin position="366"/>
        <end position="379"/>
    </location>
</feature>
<feature type="compositionally biased region" description="Basic and acidic residues" evidence="1">
    <location>
        <begin position="380"/>
        <end position="390"/>
    </location>
</feature>
<evidence type="ECO:0000313" key="3">
    <source>
        <dbReference type="EMBL" id="SCN60005.1"/>
    </source>
</evidence>
<evidence type="ECO:0000256" key="1">
    <source>
        <dbReference type="SAM" id="MobiDB-lite"/>
    </source>
</evidence>
<dbReference type="Proteomes" id="UP000195879">
    <property type="component" value="Chromosome 8"/>
</dbReference>
<keyword evidence="2" id="KW-1133">Transmembrane helix</keyword>
<dbReference type="EMBL" id="LT608202">
    <property type="protein sequence ID" value="SCN60005.1"/>
    <property type="molecule type" value="Genomic_DNA"/>
</dbReference>
<feature type="transmembrane region" description="Helical" evidence="2">
    <location>
        <begin position="581"/>
        <end position="602"/>
    </location>
</feature>
<proteinExistence type="predicted"/>
<feature type="compositionally biased region" description="Basic and acidic residues" evidence="1">
    <location>
        <begin position="514"/>
        <end position="530"/>
    </location>
</feature>
<feature type="compositionally biased region" description="Acidic residues" evidence="1">
    <location>
        <begin position="275"/>
        <end position="308"/>
    </location>
</feature>
<protein>
    <submittedName>
        <fullName evidence="3">CIR protein</fullName>
    </submittedName>
</protein>
<feature type="compositionally biased region" description="Polar residues" evidence="1">
    <location>
        <begin position="503"/>
        <end position="513"/>
    </location>
</feature>
<feature type="compositionally biased region" description="Low complexity" evidence="1">
    <location>
        <begin position="478"/>
        <end position="493"/>
    </location>
</feature>
<feature type="region of interest" description="Disordered" evidence="1">
    <location>
        <begin position="267"/>
        <end position="401"/>
    </location>
</feature>
<feature type="region of interest" description="Disordered" evidence="1">
    <location>
        <begin position="463"/>
        <end position="547"/>
    </location>
</feature>
<evidence type="ECO:0000256" key="2">
    <source>
        <dbReference type="SAM" id="Phobius"/>
    </source>
</evidence>
<evidence type="ECO:0000313" key="4">
    <source>
        <dbReference type="Proteomes" id="UP000195879"/>
    </source>
</evidence>
<reference evidence="3 4" key="1">
    <citation type="submission" date="2016-08" db="EMBL/GenBank/DDBJ databases">
        <authorList>
            <consortium name="Pathogen Informatics"/>
        </authorList>
    </citation>
    <scope>NUCLEOTIDE SEQUENCE [LARGE SCALE GENOMIC DNA]</scope>
    <source>
        <strain evidence="3 4">DK</strain>
    </source>
</reference>
<dbReference type="AlphaFoldDB" id="A0A1D3RUV3"/>
<dbReference type="InterPro" id="IPR006477">
    <property type="entry name" value="Yir_bir_cir"/>
</dbReference>
<keyword evidence="2" id="KW-0472">Membrane</keyword>
<sequence>MGMESCTIFNEIDQLFIDYEVNDDQFNKGYGRYNNYCPVKSGSKRCDTDYEKLSAITGHGYVELTNNQEGNRDSGYDPSIDLLVMELCHRLYKLSKDHSLSLKDAFENYLGKPIGGFNHLSILYNNTHFKDYNIGVMNGFYLLFKQMCETISIYETPDVQSYQYISGVTQCYIMYDELYKFIRQCDPYLRLLNHLKTIYDAFKKAVIKDNDYDQFLISQLIEFSPINKTKFGSEFNSPGCKRLHEKLTNKTPNIIKIGIKLLEDAEKRKNGEESQITDDFDLDDEEDDDEDVDDVDGADDGADDSADDGGEKKDGVIDNTSQDHEKNPVDLSDQPSISNGDPSQPNSGTTSNTDDSNGKDKTLENSQSSDKSPESPSDEQLPKDSQKEPQDTTQKTSLMKKESIIETLKSMKPAASLFKLQLLSFYNSFTDIGNNAYEKALQTLQNASSKLTEIANELDKAISQPNKEPVAPPSGDNGPKPGDSGGDQPSSDDPSVDPPSVPHISQSPQTEPTKQSEREHKQSEDQKEKGQQSALTIQGPSDGSINTPYVQVTKQDNFVNHINGIISKSVISMDILKKHKLTAVSVIGIAIAITLAIMYKYLSFGWRKEIKRKKTTKKVINSIGGKRSVQIIIKSSNRKKQTKKSTSSVYGKKSPLLSIYKLVQADPIPFINLFFVLIFFVYKRKLNYLEL</sequence>
<feature type="transmembrane region" description="Helical" evidence="2">
    <location>
        <begin position="662"/>
        <end position="682"/>
    </location>
</feature>
<feature type="compositionally biased region" description="Basic and acidic residues" evidence="1">
    <location>
        <begin position="309"/>
        <end position="328"/>
    </location>
</feature>
<organism evidence="3 4">
    <name type="scientific">Plasmodium chabaudi adami</name>
    <dbReference type="NCBI Taxonomy" id="5826"/>
    <lineage>
        <taxon>Eukaryota</taxon>
        <taxon>Sar</taxon>
        <taxon>Alveolata</taxon>
        <taxon>Apicomplexa</taxon>
        <taxon>Aconoidasida</taxon>
        <taxon>Haemosporida</taxon>
        <taxon>Plasmodiidae</taxon>
        <taxon>Plasmodium</taxon>
        <taxon>Plasmodium (Vinckeia)</taxon>
    </lineage>
</organism>
<feature type="compositionally biased region" description="Polar residues" evidence="1">
    <location>
        <begin position="531"/>
        <end position="547"/>
    </location>
</feature>